<feature type="transmembrane region" description="Helical" evidence="1">
    <location>
        <begin position="14"/>
        <end position="37"/>
    </location>
</feature>
<comment type="caution">
    <text evidence="2">The sequence shown here is derived from an EMBL/GenBank/DDBJ whole genome shotgun (WGS) entry which is preliminary data.</text>
</comment>
<keyword evidence="1" id="KW-0812">Transmembrane</keyword>
<protein>
    <submittedName>
        <fullName evidence="2">Uncharacterized protein</fullName>
    </submittedName>
</protein>
<dbReference type="EMBL" id="JAVRJZ010000015">
    <property type="protein sequence ID" value="KAK2712709.1"/>
    <property type="molecule type" value="Genomic_DNA"/>
</dbReference>
<reference evidence="2" key="1">
    <citation type="submission" date="2023-07" db="EMBL/GenBank/DDBJ databases">
        <title>Chromosome-level genome assembly of Artemia franciscana.</title>
        <authorList>
            <person name="Jo E."/>
        </authorList>
    </citation>
    <scope>NUCLEOTIDE SEQUENCE</scope>
    <source>
        <tissue evidence="2">Whole body</tissue>
    </source>
</reference>
<keyword evidence="1" id="KW-1133">Transmembrane helix</keyword>
<accession>A0AA88L4N5</accession>
<evidence type="ECO:0000313" key="3">
    <source>
        <dbReference type="Proteomes" id="UP001187531"/>
    </source>
</evidence>
<gene>
    <name evidence="2" type="ORF">QYM36_011408</name>
</gene>
<organism evidence="2 3">
    <name type="scientific">Artemia franciscana</name>
    <name type="common">Brine shrimp</name>
    <name type="synonym">Artemia sanfranciscana</name>
    <dbReference type="NCBI Taxonomy" id="6661"/>
    <lineage>
        <taxon>Eukaryota</taxon>
        <taxon>Metazoa</taxon>
        <taxon>Ecdysozoa</taxon>
        <taxon>Arthropoda</taxon>
        <taxon>Crustacea</taxon>
        <taxon>Branchiopoda</taxon>
        <taxon>Anostraca</taxon>
        <taxon>Artemiidae</taxon>
        <taxon>Artemia</taxon>
    </lineage>
</organism>
<keyword evidence="3" id="KW-1185">Reference proteome</keyword>
<proteinExistence type="predicted"/>
<name>A0AA88L4N5_ARTSF</name>
<keyword evidence="1" id="KW-0472">Membrane</keyword>
<dbReference type="AlphaFoldDB" id="A0AA88L4N5"/>
<evidence type="ECO:0000256" key="1">
    <source>
        <dbReference type="SAM" id="Phobius"/>
    </source>
</evidence>
<dbReference type="Proteomes" id="UP001187531">
    <property type="component" value="Unassembled WGS sequence"/>
</dbReference>
<sequence>MGKELVLRHYSLEILIDLTVLLFAAIITITAAQFGLGGGKFGGGKIRPGFGGGYRPGFGGGFKPGFGGGYKPGFGGGFRTGFGGGYRPGFGR</sequence>
<evidence type="ECO:0000313" key="2">
    <source>
        <dbReference type="EMBL" id="KAK2712709.1"/>
    </source>
</evidence>